<dbReference type="EMBL" id="LNQE01001722">
    <property type="protein sequence ID" value="KUG12863.1"/>
    <property type="molecule type" value="Genomic_DNA"/>
</dbReference>
<reference evidence="10" key="1">
    <citation type="journal article" date="2015" name="Proc. Natl. Acad. Sci. U.S.A.">
        <title>Networks of energetic and metabolic interactions define dynamics in microbial communities.</title>
        <authorList>
            <person name="Embree M."/>
            <person name="Liu J.K."/>
            <person name="Al-Bassam M.M."/>
            <person name="Zengler K."/>
        </authorList>
    </citation>
    <scope>NUCLEOTIDE SEQUENCE</scope>
</reference>
<dbReference type="GO" id="GO:0051117">
    <property type="term" value="F:ATPase binding"/>
    <property type="evidence" value="ECO:0007669"/>
    <property type="project" value="TreeGrafter"/>
</dbReference>
<evidence type="ECO:0000256" key="7">
    <source>
        <dbReference type="ARBA" id="ARBA00023136"/>
    </source>
</evidence>
<dbReference type="PANTHER" id="PTHR11629:SF63">
    <property type="entry name" value="V-TYPE PROTON ATPASE SUBUNIT A"/>
    <property type="match status" value="1"/>
</dbReference>
<comment type="caution">
    <text evidence="10">The sequence shown here is derived from an EMBL/GenBank/DDBJ whole genome shotgun (WGS) entry which is preliminary data.</text>
</comment>
<name>A0A0W8EW79_9ZZZZ</name>
<proteinExistence type="inferred from homology"/>
<keyword evidence="6" id="KW-0406">Ion transport</keyword>
<dbReference type="GO" id="GO:0007035">
    <property type="term" value="P:vacuolar acidification"/>
    <property type="evidence" value="ECO:0007669"/>
    <property type="project" value="TreeGrafter"/>
</dbReference>
<evidence type="ECO:0000256" key="1">
    <source>
        <dbReference type="ARBA" id="ARBA00004141"/>
    </source>
</evidence>
<evidence type="ECO:0000256" key="5">
    <source>
        <dbReference type="ARBA" id="ARBA00022989"/>
    </source>
</evidence>
<feature type="transmembrane region" description="Helical" evidence="9">
    <location>
        <begin position="592"/>
        <end position="621"/>
    </location>
</feature>
<feature type="transmembrane region" description="Helical" evidence="9">
    <location>
        <begin position="446"/>
        <end position="467"/>
    </location>
</feature>
<evidence type="ECO:0000256" key="6">
    <source>
        <dbReference type="ARBA" id="ARBA00023065"/>
    </source>
</evidence>
<evidence type="ECO:0000256" key="9">
    <source>
        <dbReference type="SAM" id="Phobius"/>
    </source>
</evidence>
<feature type="transmembrane region" description="Helical" evidence="9">
    <location>
        <begin position="515"/>
        <end position="540"/>
    </location>
</feature>
<keyword evidence="4 9" id="KW-0812">Transmembrane</keyword>
<dbReference type="Gene3D" id="1.20.1460.20">
    <property type="match status" value="1"/>
</dbReference>
<sequence length="659" mass="72354">MLAPEQMSRVLIAAPNELLAPVIAELQRQRLFHIEDFVETDEEEYAGFRIGVPMEGAGETSKELLRLRSVTAAFSVRPEDLTPGGKVRESQLKAQVEHDLPAIEAEVEGLLSRRAALENQAKELDQKIEGLAPFAEMPVDLALLRGYSTLTFFAGSVARTFDPGVPHEAYYSESKRGKLFVAAVPVQYRQDVERKLLDAQFQAIPIPDEQGTAKERIDAYRAQQDGIRKETEEISATIEDLRKNHAEFLVACDELLSLDAERSEAPLRFATTDHAFVAEGWVPTHTVEPLKDGLAAATGGRAFVADRPAEPGHDLPPVEYHNIDFAKPSQFLLDVYSRPKYAEIDPTLVMAIIFPVFFGIILGDVGYGMILLAMSLGLRKLLKGDEARMLLNVLRNAAISSIVFGFLYSEFLGFSIPGLDPIMPSRHLNIGVAEGGHGHGPAVPELMIMTAWIGIAYITLGRILGILNHARHGHGSHRTLAMLANLGWILVMWGILVMIWSAFPLPLMPDLTGFPAVVLGVSLPVIVGGVMVVIGIVFIIRDSALEIVELPTILSHVLSFARLMGVGLSSVAIAMVVNYIAIGLIIEPQLQNFGIISIVFIIVGLFVFLLGHLFNTVLGLLGGGLQSLRLNYVEFFTKFYKGGGEKYNPFGMKRRFMED</sequence>
<keyword evidence="3" id="KW-0813">Transport</keyword>
<comment type="similarity">
    <text evidence="2">Belongs to the V-ATPase 116 kDa subunit family.</text>
</comment>
<comment type="subcellular location">
    <subcellularLocation>
        <location evidence="1">Membrane</location>
        <topology evidence="1">Multi-pass membrane protein</topology>
    </subcellularLocation>
</comment>
<feature type="transmembrane region" description="Helical" evidence="9">
    <location>
        <begin position="560"/>
        <end position="586"/>
    </location>
</feature>
<evidence type="ECO:0000256" key="2">
    <source>
        <dbReference type="ARBA" id="ARBA00009904"/>
    </source>
</evidence>
<dbReference type="GO" id="GO:0016471">
    <property type="term" value="C:vacuolar proton-transporting V-type ATPase complex"/>
    <property type="evidence" value="ECO:0007669"/>
    <property type="project" value="TreeGrafter"/>
</dbReference>
<dbReference type="GO" id="GO:0016787">
    <property type="term" value="F:hydrolase activity"/>
    <property type="evidence" value="ECO:0007669"/>
    <property type="project" value="UniProtKB-KW"/>
</dbReference>
<dbReference type="Pfam" id="PF01496">
    <property type="entry name" value="V_ATPase_I"/>
    <property type="match status" value="1"/>
</dbReference>
<keyword evidence="7 9" id="KW-0472">Membrane</keyword>
<dbReference type="PANTHER" id="PTHR11629">
    <property type="entry name" value="VACUOLAR PROTON ATPASES"/>
    <property type="match status" value="1"/>
</dbReference>
<dbReference type="GO" id="GO:0046961">
    <property type="term" value="F:proton-transporting ATPase activity, rotational mechanism"/>
    <property type="evidence" value="ECO:0007669"/>
    <property type="project" value="InterPro"/>
</dbReference>
<dbReference type="Gene3D" id="3.30.70.2170">
    <property type="match status" value="1"/>
</dbReference>
<dbReference type="GO" id="GO:0033179">
    <property type="term" value="C:proton-transporting V-type ATPase, V0 domain"/>
    <property type="evidence" value="ECO:0007669"/>
    <property type="project" value="InterPro"/>
</dbReference>
<feature type="transmembrane region" description="Helical" evidence="9">
    <location>
        <begin position="479"/>
        <end position="503"/>
    </location>
</feature>
<keyword evidence="10" id="KW-0378">Hydrolase</keyword>
<dbReference type="Gene3D" id="3.30.70.2750">
    <property type="match status" value="1"/>
</dbReference>
<keyword evidence="5 9" id="KW-1133">Transmembrane helix</keyword>
<feature type="transmembrane region" description="Helical" evidence="9">
    <location>
        <begin position="348"/>
        <end position="372"/>
    </location>
</feature>
<dbReference type="EC" id="3.6.3.14" evidence="10"/>
<keyword evidence="8" id="KW-0175">Coiled coil</keyword>
<dbReference type="InterPro" id="IPR002490">
    <property type="entry name" value="V-ATPase_116kDa_su"/>
</dbReference>
<gene>
    <name evidence="10" type="ORF">ASZ90_016413</name>
</gene>
<feature type="coiled-coil region" evidence="8">
    <location>
        <begin position="100"/>
        <end position="127"/>
    </location>
</feature>
<evidence type="ECO:0000313" key="10">
    <source>
        <dbReference type="EMBL" id="KUG12863.1"/>
    </source>
</evidence>
<dbReference type="NCBIfam" id="NF004430">
    <property type="entry name" value="PRK05771.2-4"/>
    <property type="match status" value="1"/>
</dbReference>
<protein>
    <submittedName>
        <fullName evidence="10">V-type atp synthase subunit i</fullName>
        <ecNumber evidence="10">3.6.3.14</ecNumber>
    </submittedName>
</protein>
<feature type="transmembrane region" description="Helical" evidence="9">
    <location>
        <begin position="393"/>
        <end position="416"/>
    </location>
</feature>
<evidence type="ECO:0000256" key="3">
    <source>
        <dbReference type="ARBA" id="ARBA00022448"/>
    </source>
</evidence>
<organism evidence="10">
    <name type="scientific">hydrocarbon metagenome</name>
    <dbReference type="NCBI Taxonomy" id="938273"/>
    <lineage>
        <taxon>unclassified sequences</taxon>
        <taxon>metagenomes</taxon>
        <taxon>ecological metagenomes</taxon>
    </lineage>
</organism>
<evidence type="ECO:0000256" key="8">
    <source>
        <dbReference type="SAM" id="Coils"/>
    </source>
</evidence>
<dbReference type="AlphaFoldDB" id="A0A0W8EW79"/>
<evidence type="ECO:0000256" key="4">
    <source>
        <dbReference type="ARBA" id="ARBA00022692"/>
    </source>
</evidence>
<accession>A0A0W8EW79</accession>